<protein>
    <submittedName>
        <fullName evidence="3">Predicted dehydrogenase</fullName>
    </submittedName>
</protein>
<feature type="domain" description="Gfo/Idh/MocA-like oxidoreductase bacterial type C-terminal" evidence="2">
    <location>
        <begin position="219"/>
        <end position="430"/>
    </location>
</feature>
<evidence type="ECO:0000313" key="3">
    <source>
        <dbReference type="EMBL" id="SEQ78470.1"/>
    </source>
</evidence>
<dbReference type="Gene3D" id="3.40.50.720">
    <property type="entry name" value="NAD(P)-binding Rossmann-like Domain"/>
    <property type="match status" value="1"/>
</dbReference>
<evidence type="ECO:0000259" key="1">
    <source>
        <dbReference type="Pfam" id="PF01408"/>
    </source>
</evidence>
<dbReference type="InterPro" id="IPR036291">
    <property type="entry name" value="NAD(P)-bd_dom_sf"/>
</dbReference>
<dbReference type="PANTHER" id="PTHR43818:SF5">
    <property type="entry name" value="OXIDOREDUCTASE FAMILY PROTEIN"/>
    <property type="match status" value="1"/>
</dbReference>
<feature type="domain" description="Gfo/Idh/MocA-like oxidoreductase N-terminal" evidence="1">
    <location>
        <begin position="51"/>
        <end position="181"/>
    </location>
</feature>
<dbReference type="RefSeq" id="WP_092579655.1">
    <property type="nucleotide sequence ID" value="NZ_FOFN01000003.1"/>
</dbReference>
<dbReference type="OrthoDB" id="726883at2"/>
<sequence>MSKTTKNQFKTSSNVSRRAFIKNTSLVVGGITIIPRHVLGQGFTAPSDKINLGFIGLGKQGGILANFFVSNTDVQIVAGAEVWQSKQEWFKNVVNDFYAKKRNISNYNGVNTYTNYQDLILRKDIDAVVIATPDHWHAIQAIDAMKAGKDVYCEKPMTNTIKEGRDMVNAVKENKTVLQVGSMQRSWGRFIKAKDIVRSGQLGKIKKVIVSVGDPAKSYDLPEENLPNGVDWNLWCGPAPLLPYNKLIAPEFVKSYPKWRDYKETAGGILSDWGAHMFDIVQWCLGMDKSGPVTYIPPQDPKAVRGLKMYYENGIEMVHEDFGRGWGVRFIGEFGSMDVSRKYLETTPSNILSSNQANLEILLKDRGNHYQDWISGIKSRNQPICDVETGHRSASICNIANIAYELNETLHWNPVKEKFKNNRLANKARKRKPREYNSR</sequence>
<dbReference type="InterPro" id="IPR043906">
    <property type="entry name" value="Gfo/Idh/MocA_OxRdtase_bact_C"/>
</dbReference>
<dbReference type="InterPro" id="IPR050463">
    <property type="entry name" value="Gfo/Idh/MocA_oxidrdct_glycsds"/>
</dbReference>
<gene>
    <name evidence="3" type="ORF">SAMN05421824_2296</name>
</gene>
<dbReference type="SUPFAM" id="SSF55347">
    <property type="entry name" value="Glyceraldehyde-3-phosphate dehydrogenase-like, C-terminal domain"/>
    <property type="match status" value="1"/>
</dbReference>
<dbReference type="Gene3D" id="3.30.360.10">
    <property type="entry name" value="Dihydrodipicolinate Reductase, domain 2"/>
    <property type="match status" value="1"/>
</dbReference>
<dbReference type="SUPFAM" id="SSF51735">
    <property type="entry name" value="NAD(P)-binding Rossmann-fold domains"/>
    <property type="match status" value="1"/>
</dbReference>
<dbReference type="GO" id="GO:0000166">
    <property type="term" value="F:nucleotide binding"/>
    <property type="evidence" value="ECO:0007669"/>
    <property type="project" value="InterPro"/>
</dbReference>
<dbReference type="AlphaFoldDB" id="A0A1H9IV60"/>
<dbReference type="EMBL" id="FOFN01000003">
    <property type="protein sequence ID" value="SEQ78470.1"/>
    <property type="molecule type" value="Genomic_DNA"/>
</dbReference>
<dbReference type="InterPro" id="IPR000683">
    <property type="entry name" value="Gfo/Idh/MocA-like_OxRdtase_N"/>
</dbReference>
<dbReference type="Pfam" id="PF01408">
    <property type="entry name" value="GFO_IDH_MocA"/>
    <property type="match status" value="1"/>
</dbReference>
<keyword evidence="4" id="KW-1185">Reference proteome</keyword>
<dbReference type="Pfam" id="PF19051">
    <property type="entry name" value="GFO_IDH_MocA_C2"/>
    <property type="match status" value="1"/>
</dbReference>
<organism evidence="3 4">
    <name type="scientific">Hyunsoonleella jejuensis</name>
    <dbReference type="NCBI Taxonomy" id="419940"/>
    <lineage>
        <taxon>Bacteria</taxon>
        <taxon>Pseudomonadati</taxon>
        <taxon>Bacteroidota</taxon>
        <taxon>Flavobacteriia</taxon>
        <taxon>Flavobacteriales</taxon>
        <taxon>Flavobacteriaceae</taxon>
    </lineage>
</organism>
<dbReference type="STRING" id="419940.SAMN05421824_2296"/>
<proteinExistence type="predicted"/>
<name>A0A1H9IV60_9FLAO</name>
<evidence type="ECO:0000313" key="4">
    <source>
        <dbReference type="Proteomes" id="UP000198999"/>
    </source>
</evidence>
<evidence type="ECO:0000259" key="2">
    <source>
        <dbReference type="Pfam" id="PF19051"/>
    </source>
</evidence>
<dbReference type="PANTHER" id="PTHR43818">
    <property type="entry name" value="BCDNA.GH03377"/>
    <property type="match status" value="1"/>
</dbReference>
<accession>A0A1H9IV60</accession>
<reference evidence="3 4" key="1">
    <citation type="submission" date="2016-10" db="EMBL/GenBank/DDBJ databases">
        <authorList>
            <person name="de Groot N.N."/>
        </authorList>
    </citation>
    <scope>NUCLEOTIDE SEQUENCE [LARGE SCALE GENOMIC DNA]</scope>
    <source>
        <strain evidence="3 4">DSM 21035</strain>
    </source>
</reference>
<dbReference type="Proteomes" id="UP000198999">
    <property type="component" value="Unassembled WGS sequence"/>
</dbReference>